<dbReference type="Pfam" id="PF14547">
    <property type="entry name" value="Hydrophob_seed"/>
    <property type="match status" value="1"/>
</dbReference>
<dbReference type="OrthoDB" id="782444at2759"/>
<dbReference type="EMBL" id="JAAALK010000080">
    <property type="protein sequence ID" value="KAG8092505.1"/>
    <property type="molecule type" value="Genomic_DNA"/>
</dbReference>
<name>A0A8J5WJN0_ZIZPA</name>
<dbReference type="Proteomes" id="UP000729402">
    <property type="component" value="Unassembled WGS sequence"/>
</dbReference>
<feature type="chain" id="PRO_5035148096" description="Bifunctional inhibitor/plant lipid transfer protein/seed storage helical domain-containing protein" evidence="2">
    <location>
        <begin position="22"/>
        <end position="131"/>
    </location>
</feature>
<dbReference type="InterPro" id="IPR051636">
    <property type="entry name" value="Plant_LTP/defense-related"/>
</dbReference>
<feature type="domain" description="Bifunctional inhibitor/plant lipid transfer protein/seed storage helical" evidence="3">
    <location>
        <begin position="49"/>
        <end position="130"/>
    </location>
</feature>
<keyword evidence="1 2" id="KW-0732">Signal</keyword>
<dbReference type="InterPro" id="IPR027923">
    <property type="entry name" value="Hydrophob_seed_dom"/>
</dbReference>
<dbReference type="FunFam" id="1.10.110.10:FF:000003">
    <property type="entry name" value="pEARLI1-like lipid transfer protein 1"/>
    <property type="match status" value="1"/>
</dbReference>
<accession>A0A8J5WJN0</accession>
<organism evidence="4 5">
    <name type="scientific">Zizania palustris</name>
    <name type="common">Northern wild rice</name>
    <dbReference type="NCBI Taxonomy" id="103762"/>
    <lineage>
        <taxon>Eukaryota</taxon>
        <taxon>Viridiplantae</taxon>
        <taxon>Streptophyta</taxon>
        <taxon>Embryophyta</taxon>
        <taxon>Tracheophyta</taxon>
        <taxon>Spermatophyta</taxon>
        <taxon>Magnoliopsida</taxon>
        <taxon>Liliopsida</taxon>
        <taxon>Poales</taxon>
        <taxon>Poaceae</taxon>
        <taxon>BOP clade</taxon>
        <taxon>Oryzoideae</taxon>
        <taxon>Oryzeae</taxon>
        <taxon>Zizaniinae</taxon>
        <taxon>Zizania</taxon>
    </lineage>
</organism>
<evidence type="ECO:0000256" key="2">
    <source>
        <dbReference type="SAM" id="SignalP"/>
    </source>
</evidence>
<dbReference type="PANTHER" id="PTHR31731">
    <property type="match status" value="1"/>
</dbReference>
<evidence type="ECO:0000259" key="3">
    <source>
        <dbReference type="SMART" id="SM00499"/>
    </source>
</evidence>
<reference evidence="4" key="1">
    <citation type="journal article" date="2021" name="bioRxiv">
        <title>Whole Genome Assembly and Annotation of Northern Wild Rice, Zizania palustris L., Supports a Whole Genome Duplication in the Zizania Genus.</title>
        <authorList>
            <person name="Haas M."/>
            <person name="Kono T."/>
            <person name="Macchietto M."/>
            <person name="Millas R."/>
            <person name="McGilp L."/>
            <person name="Shao M."/>
            <person name="Duquette J."/>
            <person name="Hirsch C.N."/>
            <person name="Kimball J."/>
        </authorList>
    </citation>
    <scope>NUCLEOTIDE SEQUENCE</scope>
    <source>
        <tissue evidence="4">Fresh leaf tissue</tissue>
    </source>
</reference>
<dbReference type="SMART" id="SM00499">
    <property type="entry name" value="AAI"/>
    <property type="match status" value="1"/>
</dbReference>
<dbReference type="InterPro" id="IPR016140">
    <property type="entry name" value="Bifunc_inhib/LTP/seed_store"/>
</dbReference>
<dbReference type="AlphaFoldDB" id="A0A8J5WJN0"/>
<dbReference type="CDD" id="cd01958">
    <property type="entry name" value="HPS_like"/>
    <property type="match status" value="1"/>
</dbReference>
<reference evidence="4" key="2">
    <citation type="submission" date="2021-02" db="EMBL/GenBank/DDBJ databases">
        <authorList>
            <person name="Kimball J.A."/>
            <person name="Haas M.W."/>
            <person name="Macchietto M."/>
            <person name="Kono T."/>
            <person name="Duquette J."/>
            <person name="Shao M."/>
        </authorList>
    </citation>
    <scope>NUCLEOTIDE SEQUENCE</scope>
    <source>
        <tissue evidence="4">Fresh leaf tissue</tissue>
    </source>
</reference>
<sequence length="131" mass="13123">MAGKAALVLAVSLLVVAVASACGSYCPTPTTPPPPPPTPTPTPGTGGSCPRDALKLHVCANVLGLVKAKIGAAPYEPCCSLLDGLVDLDAAVCLCTAIKANVLGINLNLPIDLSLILNNCGKICPSDFQCA</sequence>
<evidence type="ECO:0000256" key="1">
    <source>
        <dbReference type="ARBA" id="ARBA00022729"/>
    </source>
</evidence>
<proteinExistence type="predicted"/>
<gene>
    <name evidence="4" type="ORF">GUJ93_ZPchr0012g21260</name>
</gene>
<protein>
    <recommendedName>
        <fullName evidence="3">Bifunctional inhibitor/plant lipid transfer protein/seed storage helical domain-containing protein</fullName>
    </recommendedName>
</protein>
<feature type="signal peptide" evidence="2">
    <location>
        <begin position="1"/>
        <end position="21"/>
    </location>
</feature>
<evidence type="ECO:0000313" key="5">
    <source>
        <dbReference type="Proteomes" id="UP000729402"/>
    </source>
</evidence>
<comment type="caution">
    <text evidence="4">The sequence shown here is derived from an EMBL/GenBank/DDBJ whole genome shotgun (WGS) entry which is preliminary data.</text>
</comment>
<keyword evidence="5" id="KW-1185">Reference proteome</keyword>
<dbReference type="PROSITE" id="PS51257">
    <property type="entry name" value="PROKAR_LIPOPROTEIN"/>
    <property type="match status" value="1"/>
</dbReference>
<evidence type="ECO:0000313" key="4">
    <source>
        <dbReference type="EMBL" id="KAG8092505.1"/>
    </source>
</evidence>